<comment type="caution">
    <text evidence="1">The sequence shown here is derived from an EMBL/GenBank/DDBJ whole genome shotgun (WGS) entry which is preliminary data.</text>
</comment>
<evidence type="ECO:0000313" key="1">
    <source>
        <dbReference type="EMBL" id="KAJ1609693.1"/>
    </source>
</evidence>
<proteinExistence type="predicted"/>
<reference evidence="1" key="1">
    <citation type="submission" date="2022-10" db="EMBL/GenBank/DDBJ databases">
        <title>Adaptive evolution leads to modifications in subtelomeric GC content in a zoonotic Cryptosporidium species.</title>
        <authorList>
            <person name="Li J."/>
            <person name="Feng Y."/>
            <person name="Xiao L."/>
        </authorList>
    </citation>
    <scope>NUCLEOTIDE SEQUENCE</scope>
    <source>
        <strain evidence="1">33844</strain>
    </source>
</reference>
<dbReference type="EMBL" id="JAPCXC010000031">
    <property type="protein sequence ID" value="KAJ1609693.1"/>
    <property type="molecule type" value="Genomic_DNA"/>
</dbReference>
<gene>
    <name evidence="1" type="ORF">OJ253_1499</name>
</gene>
<name>A0A9D5DJ75_9CRYT</name>
<accession>A0A9D5DJ75</accession>
<protein>
    <submittedName>
        <fullName evidence="1">Phosphoglycerate kinase-like protein</fullName>
    </submittedName>
</protein>
<dbReference type="AlphaFoldDB" id="A0A9D5DJ75"/>
<organism evidence="1">
    <name type="scientific">Cryptosporidium canis</name>
    <dbReference type="NCBI Taxonomy" id="195482"/>
    <lineage>
        <taxon>Eukaryota</taxon>
        <taxon>Sar</taxon>
        <taxon>Alveolata</taxon>
        <taxon>Apicomplexa</taxon>
        <taxon>Conoidasida</taxon>
        <taxon>Coccidia</taxon>
        <taxon>Eucoccidiorida</taxon>
        <taxon>Eimeriorina</taxon>
        <taxon>Cryptosporidiidae</taxon>
        <taxon>Cryptosporidium</taxon>
    </lineage>
</organism>
<dbReference type="SUPFAM" id="SSF52540">
    <property type="entry name" value="P-loop containing nucleoside triphosphate hydrolases"/>
    <property type="match status" value="1"/>
</dbReference>
<keyword evidence="1" id="KW-0418">Kinase</keyword>
<keyword evidence="1" id="KW-0808">Transferase</keyword>
<dbReference type="PANTHER" id="PTHR33477">
    <property type="entry name" value="P-LOOP NTPASE DOMAIN-CONTAINING PROTEIN LPA1 HOMOLOG 1"/>
    <property type="match status" value="1"/>
</dbReference>
<dbReference type="InterPro" id="IPR027417">
    <property type="entry name" value="P-loop_NTPase"/>
</dbReference>
<dbReference type="GO" id="GO:0016301">
    <property type="term" value="F:kinase activity"/>
    <property type="evidence" value="ECO:0007669"/>
    <property type="project" value="UniProtKB-KW"/>
</dbReference>
<dbReference type="PANTHER" id="PTHR33477:SF3">
    <property type="entry name" value="P-LOOP NTPASE DOMAIN-CONTAINING PROTEIN LPA1 HOMOLOG 1"/>
    <property type="match status" value="1"/>
</dbReference>
<sequence length="370" mass="41632">MANFPAEWEIVGLLGECCSGGSPKPRFDSNTSIESLEAYFLDPERLWNDTEDETRQATHTLTRSWVCKLYILAGVTDDDLSVCMDYLEDAVLSSPKLSHSNRVFCHLKHLPELLSFPLLRCNPNEATRREETAHQTRGLISSCLTHLLSDRGGKPNIILIAGTSGSGKSTISSYLASFLRVKCVVSTDTIRHVLRTTERYSDNQALNCSTYEVHKYVDVGSAREDEYEASPKSSIVLGYLLQASIIEDYIYEIITSLARMEKSIIVEGVHITPSLFERVQSFAYSNNANLSAFLIYIQDPDEHILRFQQRSKGVLSSKYHSNILNIREIQSYLKNTIGELPSITSIDNTSNDIDSIVQEKILKEITNKFT</sequence>
<dbReference type="Proteomes" id="UP001067231">
    <property type="component" value="Unassembled WGS sequence"/>
</dbReference>
<dbReference type="Gene3D" id="3.40.50.300">
    <property type="entry name" value="P-loop containing nucleotide triphosphate hydrolases"/>
    <property type="match status" value="1"/>
</dbReference>
<dbReference type="OrthoDB" id="10263927at2759"/>